<organism evidence="1 2">
    <name type="scientific">Eleginops maclovinus</name>
    <name type="common">Patagonian blennie</name>
    <name type="synonym">Eleginus maclovinus</name>
    <dbReference type="NCBI Taxonomy" id="56733"/>
    <lineage>
        <taxon>Eukaryota</taxon>
        <taxon>Metazoa</taxon>
        <taxon>Chordata</taxon>
        <taxon>Craniata</taxon>
        <taxon>Vertebrata</taxon>
        <taxon>Euteleostomi</taxon>
        <taxon>Actinopterygii</taxon>
        <taxon>Neopterygii</taxon>
        <taxon>Teleostei</taxon>
        <taxon>Neoteleostei</taxon>
        <taxon>Acanthomorphata</taxon>
        <taxon>Eupercaria</taxon>
        <taxon>Perciformes</taxon>
        <taxon>Notothenioidei</taxon>
        <taxon>Eleginopidae</taxon>
        <taxon>Eleginops</taxon>
    </lineage>
</organism>
<dbReference type="EMBL" id="JAUZQC010000005">
    <property type="protein sequence ID" value="KAK5870704.1"/>
    <property type="molecule type" value="Genomic_DNA"/>
</dbReference>
<gene>
    <name evidence="1" type="ORF">PBY51_003628</name>
</gene>
<sequence>MPRLVRPGADDSLENVRCQSRFLHAPLLCIGAEQEWHLGDKIRMKERPLELRHASSSEIIGVINIPVPAEQLQLLQPG</sequence>
<dbReference type="AlphaFoldDB" id="A0AAN8AVP1"/>
<accession>A0AAN8AVP1</accession>
<protein>
    <submittedName>
        <fullName evidence="1">Uncharacterized protein</fullName>
    </submittedName>
</protein>
<comment type="caution">
    <text evidence="1">The sequence shown here is derived from an EMBL/GenBank/DDBJ whole genome shotgun (WGS) entry which is preliminary data.</text>
</comment>
<evidence type="ECO:0000313" key="1">
    <source>
        <dbReference type="EMBL" id="KAK5870704.1"/>
    </source>
</evidence>
<dbReference type="Proteomes" id="UP001346869">
    <property type="component" value="Unassembled WGS sequence"/>
</dbReference>
<reference evidence="1 2" key="1">
    <citation type="journal article" date="2023" name="Genes (Basel)">
        <title>Chromosome-Level Genome Assembly and Circadian Gene Repertoire of the Patagonia Blennie Eleginops maclovinus-The Closest Ancestral Proxy of Antarctic Cryonotothenioids.</title>
        <authorList>
            <person name="Cheng C.C."/>
            <person name="Rivera-Colon A.G."/>
            <person name="Minhas B.F."/>
            <person name="Wilson L."/>
            <person name="Rayamajhi N."/>
            <person name="Vargas-Chacoff L."/>
            <person name="Catchen J.M."/>
        </authorList>
    </citation>
    <scope>NUCLEOTIDE SEQUENCE [LARGE SCALE GENOMIC DNA]</scope>
    <source>
        <strain evidence="1">JMC-PN-2008</strain>
    </source>
</reference>
<reference evidence="1 2" key="2">
    <citation type="journal article" date="2023" name="Mol. Biol. Evol.">
        <title>Genomics of Secondarily Temperate Adaptation in the Only Non-Antarctic Icefish.</title>
        <authorList>
            <person name="Rivera-Colon A.G."/>
            <person name="Rayamajhi N."/>
            <person name="Minhas B.F."/>
            <person name="Madrigal G."/>
            <person name="Bilyk K.T."/>
            <person name="Yoon V."/>
            <person name="Hune M."/>
            <person name="Gregory S."/>
            <person name="Cheng C.H.C."/>
            <person name="Catchen J.M."/>
        </authorList>
    </citation>
    <scope>NUCLEOTIDE SEQUENCE [LARGE SCALE GENOMIC DNA]</scope>
    <source>
        <strain evidence="1">JMC-PN-2008</strain>
    </source>
</reference>
<keyword evidence="2" id="KW-1185">Reference proteome</keyword>
<proteinExistence type="predicted"/>
<evidence type="ECO:0000313" key="2">
    <source>
        <dbReference type="Proteomes" id="UP001346869"/>
    </source>
</evidence>
<name>A0AAN8AVP1_ELEMC</name>